<reference evidence="2 3" key="1">
    <citation type="submission" date="2014-04" db="EMBL/GenBank/DDBJ databases">
        <authorList>
            <consortium name="DOE Joint Genome Institute"/>
            <person name="Kuo A."/>
            <person name="Tarkka M."/>
            <person name="Buscot F."/>
            <person name="Kohler A."/>
            <person name="Nagy L.G."/>
            <person name="Floudas D."/>
            <person name="Copeland A."/>
            <person name="Barry K.W."/>
            <person name="Cichocki N."/>
            <person name="Veneault-Fourrey C."/>
            <person name="LaButti K."/>
            <person name="Lindquist E.A."/>
            <person name="Lipzen A."/>
            <person name="Lundell T."/>
            <person name="Morin E."/>
            <person name="Murat C."/>
            <person name="Sun H."/>
            <person name="Tunlid A."/>
            <person name="Henrissat B."/>
            <person name="Grigoriev I.V."/>
            <person name="Hibbett D.S."/>
            <person name="Martin F."/>
            <person name="Nordberg H.P."/>
            <person name="Cantor M.N."/>
            <person name="Hua S.X."/>
        </authorList>
    </citation>
    <scope>NUCLEOTIDE SEQUENCE [LARGE SCALE GENOMIC DNA]</scope>
    <source>
        <strain evidence="2 3">F 1598</strain>
    </source>
</reference>
<dbReference type="InterPro" id="IPR019623">
    <property type="entry name" value="Rot1"/>
</dbReference>
<dbReference type="HOGENOM" id="CLU_2373554_0_0_1"/>
<reference evidence="3" key="2">
    <citation type="submission" date="2015-01" db="EMBL/GenBank/DDBJ databases">
        <title>Evolutionary Origins and Diversification of the Mycorrhizal Mutualists.</title>
        <authorList>
            <consortium name="DOE Joint Genome Institute"/>
            <consortium name="Mycorrhizal Genomics Consortium"/>
            <person name="Kohler A."/>
            <person name="Kuo A."/>
            <person name="Nagy L.G."/>
            <person name="Floudas D."/>
            <person name="Copeland A."/>
            <person name="Barry K.W."/>
            <person name="Cichocki N."/>
            <person name="Veneault-Fourrey C."/>
            <person name="LaButti K."/>
            <person name="Lindquist E.A."/>
            <person name="Lipzen A."/>
            <person name="Lundell T."/>
            <person name="Morin E."/>
            <person name="Murat C."/>
            <person name="Riley R."/>
            <person name="Ohm R."/>
            <person name="Sun H."/>
            <person name="Tunlid A."/>
            <person name="Henrissat B."/>
            <person name="Grigoriev I.V."/>
            <person name="Hibbett D.S."/>
            <person name="Martin F."/>
        </authorList>
    </citation>
    <scope>NUCLEOTIDE SEQUENCE [LARGE SCALE GENOMIC DNA]</scope>
    <source>
        <strain evidence="3">F 1598</strain>
    </source>
</reference>
<name>A0A0C3F286_PILCF</name>
<keyword evidence="3" id="KW-1185">Reference proteome</keyword>
<keyword evidence="1" id="KW-0732">Signal</keyword>
<evidence type="ECO:0000256" key="1">
    <source>
        <dbReference type="SAM" id="SignalP"/>
    </source>
</evidence>
<dbReference type="AlphaFoldDB" id="A0A0C3F286"/>
<protein>
    <submittedName>
        <fullName evidence="2">Uncharacterized protein</fullName>
    </submittedName>
</protein>
<accession>A0A0C3F286</accession>
<evidence type="ECO:0000313" key="3">
    <source>
        <dbReference type="Proteomes" id="UP000054166"/>
    </source>
</evidence>
<dbReference type="Proteomes" id="UP000054166">
    <property type="component" value="Unassembled WGS sequence"/>
</dbReference>
<dbReference type="OrthoDB" id="5327821at2759"/>
<feature type="chain" id="PRO_5002174378" evidence="1">
    <location>
        <begin position="20"/>
        <end position="95"/>
    </location>
</feature>
<dbReference type="GO" id="GO:0006458">
    <property type="term" value="P:'de novo' protein folding"/>
    <property type="evidence" value="ECO:0007669"/>
    <property type="project" value="InterPro"/>
</dbReference>
<gene>
    <name evidence="2" type="ORF">PILCRDRAFT_710855</name>
</gene>
<dbReference type="EMBL" id="KN833065">
    <property type="protein sequence ID" value="KIM74179.1"/>
    <property type="molecule type" value="Genomic_DNA"/>
</dbReference>
<feature type="signal peptide" evidence="1">
    <location>
        <begin position="1"/>
        <end position="19"/>
    </location>
</feature>
<organism evidence="2 3">
    <name type="scientific">Piloderma croceum (strain F 1598)</name>
    <dbReference type="NCBI Taxonomy" id="765440"/>
    <lineage>
        <taxon>Eukaryota</taxon>
        <taxon>Fungi</taxon>
        <taxon>Dikarya</taxon>
        <taxon>Basidiomycota</taxon>
        <taxon>Agaricomycotina</taxon>
        <taxon>Agaricomycetes</taxon>
        <taxon>Agaricomycetidae</taxon>
        <taxon>Atheliales</taxon>
        <taxon>Atheliaceae</taxon>
        <taxon>Piloderma</taxon>
    </lineage>
</organism>
<sequence length="95" mass="10314">MLLALLLLALVYIAVPLLCHQDSAVTLTDITGTRSSDMVTAGLMYANPSNKSFGYPKTTDVGFSFTADGYVCYTVSIRMVQLYIATGTLDWIHGE</sequence>
<proteinExistence type="predicted"/>
<dbReference type="Pfam" id="PF10681">
    <property type="entry name" value="Rot1"/>
    <property type="match status" value="1"/>
</dbReference>
<dbReference type="GO" id="GO:0005783">
    <property type="term" value="C:endoplasmic reticulum"/>
    <property type="evidence" value="ECO:0007669"/>
    <property type="project" value="InterPro"/>
</dbReference>
<evidence type="ECO:0000313" key="2">
    <source>
        <dbReference type="EMBL" id="KIM74179.1"/>
    </source>
</evidence>
<dbReference type="InParanoid" id="A0A0C3F286"/>